<keyword evidence="15" id="KW-1185">Reference proteome</keyword>
<feature type="domain" description="CFEM" evidence="13">
    <location>
        <begin position="23"/>
        <end position="143"/>
    </location>
</feature>
<dbReference type="STRING" id="671987.R0I6A4"/>
<evidence type="ECO:0000256" key="9">
    <source>
        <dbReference type="PROSITE-ProRule" id="PRU01356"/>
    </source>
</evidence>
<feature type="transmembrane region" description="Helical" evidence="11">
    <location>
        <begin position="224"/>
        <end position="246"/>
    </location>
</feature>
<proteinExistence type="inferred from homology"/>
<dbReference type="GO" id="GO:0098552">
    <property type="term" value="C:side of membrane"/>
    <property type="evidence" value="ECO:0007669"/>
    <property type="project" value="UniProtKB-KW"/>
</dbReference>
<evidence type="ECO:0000256" key="7">
    <source>
        <dbReference type="ARBA" id="ARBA00023157"/>
    </source>
</evidence>
<organism evidence="14 15">
    <name type="scientific">Exserohilum turcicum (strain 28A)</name>
    <name type="common">Northern leaf blight fungus</name>
    <name type="synonym">Setosphaeria turcica</name>
    <dbReference type="NCBI Taxonomy" id="671987"/>
    <lineage>
        <taxon>Eukaryota</taxon>
        <taxon>Fungi</taxon>
        <taxon>Dikarya</taxon>
        <taxon>Ascomycota</taxon>
        <taxon>Pezizomycotina</taxon>
        <taxon>Dothideomycetes</taxon>
        <taxon>Pleosporomycetidae</taxon>
        <taxon>Pleosporales</taxon>
        <taxon>Pleosporineae</taxon>
        <taxon>Pleosporaceae</taxon>
        <taxon>Exserohilum</taxon>
    </lineage>
</organism>
<keyword evidence="9" id="KW-0408">Iron</keyword>
<dbReference type="Proteomes" id="UP000016935">
    <property type="component" value="Unassembled WGS sequence"/>
</dbReference>
<feature type="compositionally biased region" description="Polar residues" evidence="10">
    <location>
        <begin position="113"/>
        <end position="125"/>
    </location>
</feature>
<dbReference type="AlphaFoldDB" id="R0I6A4"/>
<evidence type="ECO:0000256" key="1">
    <source>
        <dbReference type="ARBA" id="ARBA00004589"/>
    </source>
</evidence>
<keyword evidence="7" id="KW-1015">Disulfide bond</keyword>
<evidence type="ECO:0000256" key="11">
    <source>
        <dbReference type="SAM" id="Phobius"/>
    </source>
</evidence>
<dbReference type="GO" id="GO:0046872">
    <property type="term" value="F:metal ion binding"/>
    <property type="evidence" value="ECO:0007669"/>
    <property type="project" value="UniProtKB-UniRule"/>
</dbReference>
<dbReference type="HOGENOM" id="CLU_064325_0_0_1"/>
<name>R0I6A4_EXST2</name>
<protein>
    <recommendedName>
        <fullName evidence="13">CFEM domain-containing protein</fullName>
    </recommendedName>
</protein>
<comment type="subcellular location">
    <subcellularLocation>
        <location evidence="1">Membrane</location>
        <topology evidence="1">Lipid-anchor</topology>
        <topology evidence="1">GPI-anchor</topology>
    </subcellularLocation>
    <subcellularLocation>
        <location evidence="2">Secreted</location>
    </subcellularLocation>
</comment>
<feature type="binding site" description="axial binding residue" evidence="9">
    <location>
        <position position="69"/>
    </location>
    <ligand>
        <name>heme</name>
        <dbReference type="ChEBI" id="CHEBI:30413"/>
    </ligand>
    <ligandPart>
        <name>Fe</name>
        <dbReference type="ChEBI" id="CHEBI:18248"/>
    </ligandPart>
</feature>
<keyword evidence="11" id="KW-0472">Membrane</keyword>
<evidence type="ECO:0000256" key="4">
    <source>
        <dbReference type="ARBA" id="ARBA00022525"/>
    </source>
</evidence>
<sequence>MRLSALFPWTIQRLGIFILVFGALIQQACTVPHGVHVRQTPLSLLKLPDCALRCFVNHVVADNCAVITDFACHCGDESLFDSYSSCIAQRCDQSLRENAMTALREDCGSSLNTNDVTKANGTTPVDASPRIGTRNATSTGTSQLSSMTTNEAEPAQSSELRSSTLITSTSSQQLSVVVQTTIVSITTTETSRATLSPAQPTSTETEVQISPIAQSTELSHAARAGIGVSVAVVASVVTVGLGWYICRLKRQLHAAQEVIIARTDLMDRHDAAVPLPPPPTARTRQCVRSWLSTNAEPVSPISAHPRPMEDGPTTISNIGYGMVLKKRGEILSILIEREGEGDEYAERVVREPVPGQREGLTSPLELDGIATGLFEMPAVVTPRRSIER</sequence>
<comment type="caution">
    <text evidence="9">Lacks conserved residue(s) required for the propagation of feature annotation.</text>
</comment>
<feature type="chain" id="PRO_5004352740" description="CFEM domain-containing protein" evidence="12">
    <location>
        <begin position="31"/>
        <end position="388"/>
    </location>
</feature>
<evidence type="ECO:0000256" key="3">
    <source>
        <dbReference type="ARBA" id="ARBA00010031"/>
    </source>
</evidence>
<dbReference type="Pfam" id="PF05730">
    <property type="entry name" value="CFEM"/>
    <property type="match status" value="1"/>
</dbReference>
<feature type="signal peptide" evidence="12">
    <location>
        <begin position="1"/>
        <end position="30"/>
    </location>
</feature>
<evidence type="ECO:0000256" key="6">
    <source>
        <dbReference type="ARBA" id="ARBA00022729"/>
    </source>
</evidence>
<accession>R0I6A4</accession>
<reference evidence="14 15" key="1">
    <citation type="journal article" date="2012" name="PLoS Pathog.">
        <title>Diverse lifestyles and strategies of plant pathogenesis encoded in the genomes of eighteen Dothideomycetes fungi.</title>
        <authorList>
            <person name="Ohm R.A."/>
            <person name="Feau N."/>
            <person name="Henrissat B."/>
            <person name="Schoch C.L."/>
            <person name="Horwitz B.A."/>
            <person name="Barry K.W."/>
            <person name="Condon B.J."/>
            <person name="Copeland A.C."/>
            <person name="Dhillon B."/>
            <person name="Glaser F."/>
            <person name="Hesse C.N."/>
            <person name="Kosti I."/>
            <person name="LaButti K."/>
            <person name="Lindquist E.A."/>
            <person name="Lucas S."/>
            <person name="Salamov A.A."/>
            <person name="Bradshaw R.E."/>
            <person name="Ciuffetti L."/>
            <person name="Hamelin R.C."/>
            <person name="Kema G.H.J."/>
            <person name="Lawrence C."/>
            <person name="Scott J.A."/>
            <person name="Spatafora J.W."/>
            <person name="Turgeon B.G."/>
            <person name="de Wit P.J.G.M."/>
            <person name="Zhong S."/>
            <person name="Goodwin S.B."/>
            <person name="Grigoriev I.V."/>
        </authorList>
    </citation>
    <scope>NUCLEOTIDE SEQUENCE [LARGE SCALE GENOMIC DNA]</scope>
    <source>
        <strain evidence="15">28A</strain>
    </source>
</reference>
<keyword evidence="11" id="KW-0812">Transmembrane</keyword>
<dbReference type="EMBL" id="KB908877">
    <property type="protein sequence ID" value="EOA81051.1"/>
    <property type="molecule type" value="Genomic_DNA"/>
</dbReference>
<evidence type="ECO:0000256" key="5">
    <source>
        <dbReference type="ARBA" id="ARBA00022622"/>
    </source>
</evidence>
<comment type="similarity">
    <text evidence="3">Belongs to the RBT5 family.</text>
</comment>
<dbReference type="PROSITE" id="PS52012">
    <property type="entry name" value="CFEM"/>
    <property type="match status" value="1"/>
</dbReference>
<evidence type="ECO:0000313" key="15">
    <source>
        <dbReference type="Proteomes" id="UP000016935"/>
    </source>
</evidence>
<evidence type="ECO:0000256" key="2">
    <source>
        <dbReference type="ARBA" id="ARBA00004613"/>
    </source>
</evidence>
<keyword evidence="4" id="KW-0964">Secreted</keyword>
<keyword evidence="5" id="KW-0336">GPI-anchor</keyword>
<dbReference type="RefSeq" id="XP_008031303.1">
    <property type="nucleotide sequence ID" value="XM_008033112.1"/>
</dbReference>
<keyword evidence="5" id="KW-0325">Glycoprotein</keyword>
<evidence type="ECO:0000256" key="10">
    <source>
        <dbReference type="SAM" id="MobiDB-lite"/>
    </source>
</evidence>
<dbReference type="GeneID" id="19404955"/>
<gene>
    <name evidence="14" type="ORF">SETTUDRAFT_44864</name>
</gene>
<keyword evidence="11" id="KW-1133">Transmembrane helix</keyword>
<keyword evidence="8" id="KW-0449">Lipoprotein</keyword>
<reference evidence="14 15" key="2">
    <citation type="journal article" date="2013" name="PLoS Genet.">
        <title>Comparative genome structure, secondary metabolite, and effector coding capacity across Cochliobolus pathogens.</title>
        <authorList>
            <person name="Condon B.J."/>
            <person name="Leng Y."/>
            <person name="Wu D."/>
            <person name="Bushley K.E."/>
            <person name="Ohm R.A."/>
            <person name="Otillar R."/>
            <person name="Martin J."/>
            <person name="Schackwitz W."/>
            <person name="Grimwood J."/>
            <person name="MohdZainudin N."/>
            <person name="Xue C."/>
            <person name="Wang R."/>
            <person name="Manning V.A."/>
            <person name="Dhillon B."/>
            <person name="Tu Z.J."/>
            <person name="Steffenson B.J."/>
            <person name="Salamov A."/>
            <person name="Sun H."/>
            <person name="Lowry S."/>
            <person name="LaButti K."/>
            <person name="Han J."/>
            <person name="Copeland A."/>
            <person name="Lindquist E."/>
            <person name="Barry K."/>
            <person name="Schmutz J."/>
            <person name="Baker S.E."/>
            <person name="Ciuffetti L.M."/>
            <person name="Grigoriev I.V."/>
            <person name="Zhong S."/>
            <person name="Turgeon B.G."/>
        </authorList>
    </citation>
    <scope>NUCLEOTIDE SEQUENCE [LARGE SCALE GENOMIC DNA]</scope>
    <source>
        <strain evidence="15">28A</strain>
    </source>
</reference>
<feature type="region of interest" description="Disordered" evidence="10">
    <location>
        <begin position="113"/>
        <end position="164"/>
    </location>
</feature>
<keyword evidence="6 12" id="KW-0732">Signal</keyword>
<keyword evidence="9" id="KW-0479">Metal-binding</keyword>
<feature type="compositionally biased region" description="Polar residues" evidence="10">
    <location>
        <begin position="134"/>
        <end position="151"/>
    </location>
</feature>
<dbReference type="OrthoDB" id="3767534at2759"/>
<dbReference type="GO" id="GO:0005576">
    <property type="term" value="C:extracellular region"/>
    <property type="evidence" value="ECO:0007669"/>
    <property type="project" value="UniProtKB-SubCell"/>
</dbReference>
<dbReference type="InterPro" id="IPR008427">
    <property type="entry name" value="Extracellular_membr_CFEM_dom"/>
</dbReference>
<evidence type="ECO:0000256" key="12">
    <source>
        <dbReference type="SAM" id="SignalP"/>
    </source>
</evidence>
<evidence type="ECO:0000259" key="13">
    <source>
        <dbReference type="PROSITE" id="PS52012"/>
    </source>
</evidence>
<evidence type="ECO:0000256" key="8">
    <source>
        <dbReference type="ARBA" id="ARBA00023288"/>
    </source>
</evidence>
<keyword evidence="9" id="KW-0349">Heme</keyword>
<evidence type="ECO:0000313" key="14">
    <source>
        <dbReference type="EMBL" id="EOA81051.1"/>
    </source>
</evidence>